<feature type="compositionally biased region" description="Basic residues" evidence="2">
    <location>
        <begin position="69"/>
        <end position="78"/>
    </location>
</feature>
<name>A0A9P4UKU5_9PEZI</name>
<dbReference type="OrthoDB" id="4822at2759"/>
<dbReference type="Pfam" id="PF07842">
    <property type="entry name" value="GCFC"/>
    <property type="match status" value="1"/>
</dbReference>
<evidence type="ECO:0000256" key="2">
    <source>
        <dbReference type="SAM" id="MobiDB-lite"/>
    </source>
</evidence>
<feature type="region of interest" description="Disordered" evidence="2">
    <location>
        <begin position="24"/>
        <end position="104"/>
    </location>
</feature>
<dbReference type="GO" id="GO:0071008">
    <property type="term" value="C:U2-type post-mRNA release spliceosomal complex"/>
    <property type="evidence" value="ECO:0007669"/>
    <property type="project" value="TreeGrafter"/>
</dbReference>
<evidence type="ECO:0000256" key="1">
    <source>
        <dbReference type="ARBA" id="ARBA00010900"/>
    </source>
</evidence>
<dbReference type="EMBL" id="MU003866">
    <property type="protein sequence ID" value="KAF2716656.1"/>
    <property type="molecule type" value="Genomic_DNA"/>
</dbReference>
<accession>A0A9P4UKU5</accession>
<dbReference type="AlphaFoldDB" id="A0A9P4UKU5"/>
<dbReference type="SMART" id="SM00443">
    <property type="entry name" value="G_patch"/>
    <property type="match status" value="1"/>
</dbReference>
<protein>
    <submittedName>
        <fullName evidence="4">TFP11-domain-containing protein</fullName>
    </submittedName>
</protein>
<comment type="caution">
    <text evidence="4">The sequence shown here is derived from an EMBL/GenBank/DDBJ whole genome shotgun (WGS) entry which is preliminary data.</text>
</comment>
<organism evidence="4 5">
    <name type="scientific">Polychaeton citri CBS 116435</name>
    <dbReference type="NCBI Taxonomy" id="1314669"/>
    <lineage>
        <taxon>Eukaryota</taxon>
        <taxon>Fungi</taxon>
        <taxon>Dikarya</taxon>
        <taxon>Ascomycota</taxon>
        <taxon>Pezizomycotina</taxon>
        <taxon>Dothideomycetes</taxon>
        <taxon>Dothideomycetidae</taxon>
        <taxon>Capnodiales</taxon>
        <taxon>Capnodiaceae</taxon>
        <taxon>Polychaeton</taxon>
    </lineage>
</organism>
<proteinExistence type="inferred from homology"/>
<dbReference type="GO" id="GO:0000390">
    <property type="term" value="P:spliceosomal complex disassembly"/>
    <property type="evidence" value="ECO:0007669"/>
    <property type="project" value="InterPro"/>
</dbReference>
<keyword evidence="5" id="KW-1185">Reference proteome</keyword>
<evidence type="ECO:0000259" key="3">
    <source>
        <dbReference type="PROSITE" id="PS50174"/>
    </source>
</evidence>
<reference evidence="4" key="1">
    <citation type="journal article" date="2020" name="Stud. Mycol.">
        <title>101 Dothideomycetes genomes: a test case for predicting lifestyles and emergence of pathogens.</title>
        <authorList>
            <person name="Haridas S."/>
            <person name="Albert R."/>
            <person name="Binder M."/>
            <person name="Bloem J."/>
            <person name="Labutti K."/>
            <person name="Salamov A."/>
            <person name="Andreopoulos B."/>
            <person name="Baker S."/>
            <person name="Barry K."/>
            <person name="Bills G."/>
            <person name="Bluhm B."/>
            <person name="Cannon C."/>
            <person name="Castanera R."/>
            <person name="Culley D."/>
            <person name="Daum C."/>
            <person name="Ezra D."/>
            <person name="Gonzalez J."/>
            <person name="Henrissat B."/>
            <person name="Kuo A."/>
            <person name="Liang C."/>
            <person name="Lipzen A."/>
            <person name="Lutzoni F."/>
            <person name="Magnuson J."/>
            <person name="Mondo S."/>
            <person name="Nolan M."/>
            <person name="Ohm R."/>
            <person name="Pangilinan J."/>
            <person name="Park H.-J."/>
            <person name="Ramirez L."/>
            <person name="Alfaro M."/>
            <person name="Sun H."/>
            <person name="Tritt A."/>
            <person name="Yoshinaga Y."/>
            <person name="Zwiers L.-H."/>
            <person name="Turgeon B."/>
            <person name="Goodwin S."/>
            <person name="Spatafora J."/>
            <person name="Crous P."/>
            <person name="Grigoriev I."/>
        </authorList>
    </citation>
    <scope>NUCLEOTIDE SEQUENCE</scope>
    <source>
        <strain evidence="4">CBS 116435</strain>
    </source>
</reference>
<dbReference type="PROSITE" id="PS50174">
    <property type="entry name" value="G_PATCH"/>
    <property type="match status" value="1"/>
</dbReference>
<dbReference type="InterPro" id="IPR045211">
    <property type="entry name" value="TFP11/STIP/Ntr1"/>
</dbReference>
<comment type="similarity">
    <text evidence="1">Belongs to the TFP11/STIP family.</text>
</comment>
<gene>
    <name evidence="4" type="ORF">K431DRAFT_234947</name>
</gene>
<dbReference type="Pfam" id="PF01585">
    <property type="entry name" value="G-patch"/>
    <property type="match status" value="1"/>
</dbReference>
<evidence type="ECO:0000313" key="4">
    <source>
        <dbReference type="EMBL" id="KAF2716656.1"/>
    </source>
</evidence>
<feature type="compositionally biased region" description="Basic and acidic residues" evidence="2">
    <location>
        <begin position="38"/>
        <end position="59"/>
    </location>
</feature>
<evidence type="ECO:0000313" key="5">
    <source>
        <dbReference type="Proteomes" id="UP000799441"/>
    </source>
</evidence>
<dbReference type="PANTHER" id="PTHR23329:SF1">
    <property type="entry name" value="TUFTELIN-INTERACTING PROTEIN 11"/>
    <property type="match status" value="1"/>
</dbReference>
<dbReference type="Proteomes" id="UP000799441">
    <property type="component" value="Unassembled WGS sequence"/>
</dbReference>
<dbReference type="GO" id="GO:0003676">
    <property type="term" value="F:nucleic acid binding"/>
    <property type="evidence" value="ECO:0007669"/>
    <property type="project" value="InterPro"/>
</dbReference>
<dbReference type="PANTHER" id="PTHR23329">
    <property type="entry name" value="TUFTELIN-INTERACTING PROTEIN 11-RELATED"/>
    <property type="match status" value="1"/>
</dbReference>
<dbReference type="InterPro" id="IPR000467">
    <property type="entry name" value="G_patch_dom"/>
</dbReference>
<dbReference type="InterPro" id="IPR022783">
    <property type="entry name" value="GCFC_dom"/>
</dbReference>
<sequence>MMAKMGYQEGQGLGKEGEGIVNPIEVKLRPQGAGVGAVKERTEQYKQEQRRAAERRGEEYESSGEEEKRRRRERRRKTQGQGGFGSTGGSGASTPGGGGHRRPKVKYQTAADVYAAAPGLDVPPKMLSSIVDATGLSTRLLTSAAGLMTPTGEPSDSEESKVAKRERLELEAFIEAWHGLQEQKIYLEEHEGQHSVALEQQMEEMHSMQAIVDAVDALKLASVQAAAKELEVQWTSMIKELEKLQERHSRHVIESHGLAAAAVGALHPLFKRKMAEWQPLEEGTAMTEDLSRISGLLGMAKDEKAMMNGRSNLEETSRPRRRKKTTAWETLAYTIWLPKVRTSVTNWNVHEPAQMVTVAHAWRPILPDFVYIHLIDQLIVPKLIVGLQSWDGRRHKHRHRHATGANVLPHTWIFPWLPYLPSYHLDAKASEGLIVEVKRKLRTILDKWDIASGVLPGLKEWRGLLRSELEHALVRHILPRLASHLSARLEIDPSDQDLTPLEDVMKWQDFFKPDYLSRLLVAELFPKWHATLHMWLTAEGVDLNEIGEWYQWWKQQLPDRITQHPDIAREWHTGSETITKALDILEQGGDLASQLVPPAAGPARPIVKDVKVKRLEQQMSTPSRPPVIQEAAEFRDIVESWCADEGLLLVPLREAHPKTGLPLFRITASASGKGGVAVYLKGDIVWAQKKEDRTSYEPVGLEEKLVARAEGR</sequence>
<feature type="compositionally biased region" description="Gly residues" evidence="2">
    <location>
        <begin position="80"/>
        <end position="98"/>
    </location>
</feature>
<feature type="domain" description="G-patch" evidence="3">
    <location>
        <begin position="1"/>
        <end position="40"/>
    </location>
</feature>